<dbReference type="EMBL" id="ADZU01000040">
    <property type="protein sequence ID" value="EFS91429.1"/>
    <property type="molecule type" value="Genomic_DNA"/>
</dbReference>
<gene>
    <name evidence="1" type="ORF">HMPREF9607_02334</name>
</gene>
<comment type="caution">
    <text evidence="1">The sequence shown here is derived from an EMBL/GenBank/DDBJ whole genome shotgun (WGS) entry which is preliminary data.</text>
</comment>
<proteinExistence type="predicted"/>
<dbReference type="Proteomes" id="UP000003179">
    <property type="component" value="Unassembled WGS sequence"/>
</dbReference>
<organism evidence="1 2">
    <name type="scientific">Cutibacterium modestum HL044PA1</name>
    <dbReference type="NCBI Taxonomy" id="765109"/>
    <lineage>
        <taxon>Bacteria</taxon>
        <taxon>Bacillati</taxon>
        <taxon>Actinomycetota</taxon>
        <taxon>Actinomycetes</taxon>
        <taxon>Propionibacteriales</taxon>
        <taxon>Propionibacteriaceae</taxon>
        <taxon>Cutibacterium</taxon>
        <taxon>Cutibacterium modestum</taxon>
    </lineage>
</organism>
<name>A0ABN0C2N2_9ACTN</name>
<reference evidence="1" key="1">
    <citation type="submission" date="2010-08" db="EMBL/GenBank/DDBJ databases">
        <authorList>
            <person name="Weinstock G."/>
            <person name="Sodergren E."/>
            <person name="Clifton S."/>
            <person name="Fulton L."/>
            <person name="Fulton B."/>
            <person name="Courtney L."/>
            <person name="Fronick C."/>
            <person name="Harrison M."/>
            <person name="Strong C."/>
            <person name="Farmer C."/>
            <person name="Delahaunty K."/>
            <person name="Markovic C."/>
            <person name="Hall O."/>
            <person name="Minx P."/>
            <person name="Tomlinson C."/>
            <person name="Mitreva M."/>
            <person name="Hou S."/>
            <person name="Chen J."/>
            <person name="Wollam A."/>
            <person name="Pepin K.H."/>
            <person name="Johnson M."/>
            <person name="Bhonagiri V."/>
            <person name="Zhang X."/>
            <person name="Suruliraj S."/>
            <person name="Warren W."/>
            <person name="Chinwalla A."/>
            <person name="Mardis E.R."/>
            <person name="Wilson R.K."/>
        </authorList>
    </citation>
    <scope>NUCLEOTIDE SEQUENCE [LARGE SCALE GENOMIC DNA]</scope>
    <source>
        <strain evidence="1">HL044PA1</strain>
    </source>
</reference>
<sequence>MGENLPEEFSDTAAAVVSVIDPVLDRLDDGAVGTPSNGVG</sequence>
<protein>
    <submittedName>
        <fullName evidence="1">Uncharacterized protein</fullName>
    </submittedName>
</protein>
<accession>A0ABN0C2N2</accession>
<evidence type="ECO:0000313" key="1">
    <source>
        <dbReference type="EMBL" id="EFS91429.1"/>
    </source>
</evidence>
<keyword evidence="2" id="KW-1185">Reference proteome</keyword>
<evidence type="ECO:0000313" key="2">
    <source>
        <dbReference type="Proteomes" id="UP000003179"/>
    </source>
</evidence>